<keyword evidence="2" id="KW-0808">Transferase</keyword>
<evidence type="ECO:0000256" key="1">
    <source>
        <dbReference type="SAM" id="MobiDB-lite"/>
    </source>
</evidence>
<proteinExistence type="predicted"/>
<accession>A0AAV3R6U9</accession>
<dbReference type="Pfam" id="PF05097">
    <property type="entry name" value="DUF688"/>
    <property type="match status" value="1"/>
</dbReference>
<feature type="region of interest" description="Disordered" evidence="1">
    <location>
        <begin position="559"/>
        <end position="580"/>
    </location>
</feature>
<dbReference type="InterPro" id="IPR007789">
    <property type="entry name" value="DUF688"/>
</dbReference>
<feature type="compositionally biased region" description="Polar residues" evidence="1">
    <location>
        <begin position="119"/>
        <end position="140"/>
    </location>
</feature>
<comment type="caution">
    <text evidence="2">The sequence shown here is derived from an EMBL/GenBank/DDBJ whole genome shotgun (WGS) entry which is preliminary data.</text>
</comment>
<organism evidence="2 3">
    <name type="scientific">Lithospermum erythrorhizon</name>
    <name type="common">Purple gromwell</name>
    <name type="synonym">Lithospermum officinale var. erythrorhizon</name>
    <dbReference type="NCBI Taxonomy" id="34254"/>
    <lineage>
        <taxon>Eukaryota</taxon>
        <taxon>Viridiplantae</taxon>
        <taxon>Streptophyta</taxon>
        <taxon>Embryophyta</taxon>
        <taxon>Tracheophyta</taxon>
        <taxon>Spermatophyta</taxon>
        <taxon>Magnoliopsida</taxon>
        <taxon>eudicotyledons</taxon>
        <taxon>Gunneridae</taxon>
        <taxon>Pentapetalae</taxon>
        <taxon>asterids</taxon>
        <taxon>lamiids</taxon>
        <taxon>Boraginales</taxon>
        <taxon>Boraginaceae</taxon>
        <taxon>Boraginoideae</taxon>
        <taxon>Lithospermeae</taxon>
        <taxon>Lithospermum</taxon>
    </lineage>
</organism>
<dbReference type="AlphaFoldDB" id="A0AAV3R6U9"/>
<dbReference type="PANTHER" id="PTHR33671">
    <property type="entry name" value="N-METHYLTRANSFERASE, PUTATIVE (DUF688)-RELATED"/>
    <property type="match status" value="1"/>
</dbReference>
<reference evidence="2 3" key="1">
    <citation type="submission" date="2024-01" db="EMBL/GenBank/DDBJ databases">
        <title>The complete chloroplast genome sequence of Lithospermum erythrorhizon: insights into the phylogenetic relationship among Boraginaceae species and the maternal lineages of purple gromwells.</title>
        <authorList>
            <person name="Okada T."/>
            <person name="Watanabe K."/>
        </authorList>
    </citation>
    <scope>NUCLEOTIDE SEQUENCE [LARGE SCALE GENOMIC DNA]</scope>
</reference>
<evidence type="ECO:0000313" key="3">
    <source>
        <dbReference type="Proteomes" id="UP001454036"/>
    </source>
</evidence>
<feature type="region of interest" description="Disordered" evidence="1">
    <location>
        <begin position="1"/>
        <end position="158"/>
    </location>
</feature>
<gene>
    <name evidence="2" type="ORF">LIER_24904</name>
</gene>
<evidence type="ECO:0000313" key="2">
    <source>
        <dbReference type="EMBL" id="GAA0170702.1"/>
    </source>
</evidence>
<dbReference type="GO" id="GO:0032259">
    <property type="term" value="P:methylation"/>
    <property type="evidence" value="ECO:0007669"/>
    <property type="project" value="UniProtKB-KW"/>
</dbReference>
<dbReference type="GO" id="GO:0008168">
    <property type="term" value="F:methyltransferase activity"/>
    <property type="evidence" value="ECO:0007669"/>
    <property type="project" value="UniProtKB-KW"/>
</dbReference>
<feature type="compositionally biased region" description="Polar residues" evidence="1">
    <location>
        <begin position="487"/>
        <end position="504"/>
    </location>
</feature>
<keyword evidence="2" id="KW-0489">Methyltransferase</keyword>
<dbReference type="PANTHER" id="PTHR33671:SF2">
    <property type="entry name" value="N-METHYLTRANSFERASE, PUTATIVE (DUF688)-RELATED"/>
    <property type="match status" value="1"/>
</dbReference>
<dbReference type="EMBL" id="BAABME010007358">
    <property type="protein sequence ID" value="GAA0170702.1"/>
    <property type="molecule type" value="Genomic_DNA"/>
</dbReference>
<keyword evidence="3" id="KW-1185">Reference proteome</keyword>
<dbReference type="Proteomes" id="UP001454036">
    <property type="component" value="Unassembled WGS sequence"/>
</dbReference>
<name>A0AAV3R6U9_LITER</name>
<sequence>MEEKKLNFEKPLLSARHFTSGASPENGSKWKIEDSVRSVRCPPKYKSELKSGPVSNPGTVPFEWEQIPGRPKDDETSLGSHVAESYKVPNLPPGRTLRVGRQDFDKASANPVVHKDQTRSVSQDSSNIQSLDENVTQSGSFRDVKEEVGNSSSGNEDEEFVDALETLSRAESLLINCSLSGLSGLQDSGMKECGMSSIDSQTRDFMMGRFLPAAKAMASDAPQHASRKQLVVRQQLRPPSKIVNEDKCPQLRYGPDFALEYSQRNGSEYEESDTDYDEGEKFQGKLCGLLPGLGFRNSLCLLNPLPGMSMRSRTHIPPLKKSQAGTSSWSCSGTDRKHYLLDTGEQISTVGLETSKHQANSKALENYDIPIHHISLDKVGFPSFRELRAEENQSKTKTIGSPVAEKTLYVDTEDEVRSLHVRSCSSDANVQTEFEVKEHEIFDEERDQSQNLDSSLINTEALNLMDKGVQSEIRFEIHDFHIVSSRSEANQKTRTGMQTPSGQEQDIFKGSKMLPKGPRKSESKIYSELLAPPPLPKSPSDSWLGRTLTSISRKNTSVHSYGGTWITPKDQASNTKSSDPKWETLVRMTKMQNKRLGFSEDLLTPIPEA</sequence>
<protein>
    <submittedName>
        <fullName evidence="2">Methyltransferase</fullName>
    </submittedName>
</protein>
<feature type="compositionally biased region" description="Basic and acidic residues" evidence="1">
    <location>
        <begin position="28"/>
        <end position="37"/>
    </location>
</feature>
<feature type="region of interest" description="Disordered" evidence="1">
    <location>
        <begin position="487"/>
        <end position="522"/>
    </location>
</feature>